<keyword evidence="3" id="KW-1185">Reference proteome</keyword>
<feature type="region of interest" description="Disordered" evidence="1">
    <location>
        <begin position="79"/>
        <end position="118"/>
    </location>
</feature>
<comment type="caution">
    <text evidence="2">The sequence shown here is derived from an EMBL/GenBank/DDBJ whole genome shotgun (WGS) entry which is preliminary data.</text>
</comment>
<feature type="region of interest" description="Disordered" evidence="1">
    <location>
        <begin position="43"/>
        <end position="62"/>
    </location>
</feature>
<sequence length="118" mass="12426">MNGDQSAEPEKPPPSDATEGSGSNGADNLVKKRKKDCLKPIITTESFEGDAQSAQEDVETGLAGEASSTFQFRHALPGFLHLYGPTNGEQRAPDRNMEQSGSPDKTQGGGGAGQLQEH</sequence>
<name>A0A8K0NJY5_9HYPO</name>
<evidence type="ECO:0000313" key="3">
    <source>
        <dbReference type="Proteomes" id="UP000811619"/>
    </source>
</evidence>
<feature type="compositionally biased region" description="Gly residues" evidence="1">
    <location>
        <begin position="107"/>
        <end position="118"/>
    </location>
</feature>
<dbReference type="Proteomes" id="UP000811619">
    <property type="component" value="Unassembled WGS sequence"/>
</dbReference>
<feature type="region of interest" description="Disordered" evidence="1">
    <location>
        <begin position="1"/>
        <end position="33"/>
    </location>
</feature>
<accession>A0A8K0NJY5</accession>
<reference evidence="2" key="1">
    <citation type="journal article" date="2020" name="bioRxiv">
        <title>Whole genome comparisons of ergot fungi reveals the divergence and evolution of species within the genus Claviceps are the result of varying mechanisms driving genome evolution and host range expansion.</title>
        <authorList>
            <person name="Wyka S.A."/>
            <person name="Mondo S.J."/>
            <person name="Liu M."/>
            <person name="Dettman J."/>
            <person name="Nalam V."/>
            <person name="Broders K.D."/>
        </authorList>
    </citation>
    <scope>NUCLEOTIDE SEQUENCE</scope>
    <source>
        <strain evidence="2">CCC 489</strain>
    </source>
</reference>
<evidence type="ECO:0000313" key="2">
    <source>
        <dbReference type="EMBL" id="KAG5922149.1"/>
    </source>
</evidence>
<protein>
    <submittedName>
        <fullName evidence="2">Uncharacterized protein</fullName>
    </submittedName>
</protein>
<organism evidence="2 3">
    <name type="scientific">Claviceps africana</name>
    <dbReference type="NCBI Taxonomy" id="83212"/>
    <lineage>
        <taxon>Eukaryota</taxon>
        <taxon>Fungi</taxon>
        <taxon>Dikarya</taxon>
        <taxon>Ascomycota</taxon>
        <taxon>Pezizomycotina</taxon>
        <taxon>Sordariomycetes</taxon>
        <taxon>Hypocreomycetidae</taxon>
        <taxon>Hypocreales</taxon>
        <taxon>Clavicipitaceae</taxon>
        <taxon>Claviceps</taxon>
    </lineage>
</organism>
<proteinExistence type="predicted"/>
<dbReference type="AlphaFoldDB" id="A0A8K0NJY5"/>
<gene>
    <name evidence="2" type="ORF">E4U42_005579</name>
</gene>
<dbReference type="OrthoDB" id="4778315at2759"/>
<dbReference type="EMBL" id="SRPY01000531">
    <property type="protein sequence ID" value="KAG5922149.1"/>
    <property type="molecule type" value="Genomic_DNA"/>
</dbReference>
<evidence type="ECO:0000256" key="1">
    <source>
        <dbReference type="SAM" id="MobiDB-lite"/>
    </source>
</evidence>